<dbReference type="GO" id="GO:0016787">
    <property type="term" value="F:hydrolase activity"/>
    <property type="evidence" value="ECO:0007669"/>
    <property type="project" value="UniProtKB-KW"/>
</dbReference>
<dbReference type="PANTHER" id="PTHR48081:SF6">
    <property type="entry name" value="PEPTIDASE S9 PROLYL OLIGOPEPTIDASE CATALYTIC DOMAIN-CONTAINING PROTEIN"/>
    <property type="match status" value="1"/>
</dbReference>
<dbReference type="InterPro" id="IPR049492">
    <property type="entry name" value="BD-FAE-like_dom"/>
</dbReference>
<evidence type="ECO:0000313" key="4">
    <source>
        <dbReference type="EMBL" id="MBK1855454.1"/>
    </source>
</evidence>
<sequence length="290" mass="31237">MKKILLLLTLTVSAHAAPIPLWPGLAPGETTAGPEKTVKKKDSMTRISEVTKPTLEVYHPEKSKATGTAVLVCPGGGYNVLAIAHEGTALCKWLSKQGVTAVLLKYRVPRRKGQPKHAAPLQDAQRAMTMIRANAKDWGLDPHQIGVMGFSAGGHLAATLLGNPPRNYPDEKTYQPLSAQPNFGILIYPAYLQKGKSTTELAPELNFTKDSPPIFLAVAKNDPYFPSSQLLKTKLNAMDASLEAHIFPSGGHGFGMGGSRPNAEIKTWPGLCLKWMKQQGFATTPKPTAP</sequence>
<organism evidence="4 5">
    <name type="scientific">Oceaniferula flava</name>
    <dbReference type="NCBI Taxonomy" id="2800421"/>
    <lineage>
        <taxon>Bacteria</taxon>
        <taxon>Pseudomonadati</taxon>
        <taxon>Verrucomicrobiota</taxon>
        <taxon>Verrucomicrobiia</taxon>
        <taxon>Verrucomicrobiales</taxon>
        <taxon>Verrucomicrobiaceae</taxon>
        <taxon>Oceaniferula</taxon>
    </lineage>
</organism>
<protein>
    <submittedName>
        <fullName evidence="4">Alpha/beta hydrolase</fullName>
    </submittedName>
</protein>
<keyword evidence="5" id="KW-1185">Reference proteome</keyword>
<dbReference type="Proteomes" id="UP000634206">
    <property type="component" value="Unassembled WGS sequence"/>
</dbReference>
<dbReference type="Pfam" id="PF20434">
    <property type="entry name" value="BD-FAE"/>
    <property type="match status" value="1"/>
</dbReference>
<dbReference type="RefSeq" id="WP_309490066.1">
    <property type="nucleotide sequence ID" value="NZ_JAENIG010000006.1"/>
</dbReference>
<keyword evidence="1 4" id="KW-0378">Hydrolase</keyword>
<dbReference type="PANTHER" id="PTHR48081">
    <property type="entry name" value="AB HYDROLASE SUPERFAMILY PROTEIN C4A8.06C"/>
    <property type="match status" value="1"/>
</dbReference>
<evidence type="ECO:0000313" key="5">
    <source>
        <dbReference type="Proteomes" id="UP000634206"/>
    </source>
</evidence>
<evidence type="ECO:0000259" key="3">
    <source>
        <dbReference type="Pfam" id="PF20434"/>
    </source>
</evidence>
<evidence type="ECO:0000256" key="1">
    <source>
        <dbReference type="ARBA" id="ARBA00022801"/>
    </source>
</evidence>
<gene>
    <name evidence="4" type="ORF">JIN83_10820</name>
</gene>
<dbReference type="InterPro" id="IPR029058">
    <property type="entry name" value="AB_hydrolase_fold"/>
</dbReference>
<accession>A0AAE2SCR9</accession>
<feature type="chain" id="PRO_5042127676" evidence="2">
    <location>
        <begin position="17"/>
        <end position="290"/>
    </location>
</feature>
<feature type="domain" description="BD-FAE-like" evidence="3">
    <location>
        <begin position="55"/>
        <end position="158"/>
    </location>
</feature>
<dbReference type="EMBL" id="JAENIG010000006">
    <property type="protein sequence ID" value="MBK1855454.1"/>
    <property type="molecule type" value="Genomic_DNA"/>
</dbReference>
<feature type="signal peptide" evidence="2">
    <location>
        <begin position="1"/>
        <end position="16"/>
    </location>
</feature>
<dbReference type="SUPFAM" id="SSF53474">
    <property type="entry name" value="alpha/beta-Hydrolases"/>
    <property type="match status" value="1"/>
</dbReference>
<dbReference type="Gene3D" id="3.40.50.1820">
    <property type="entry name" value="alpha/beta hydrolase"/>
    <property type="match status" value="1"/>
</dbReference>
<comment type="caution">
    <text evidence="4">The sequence shown here is derived from an EMBL/GenBank/DDBJ whole genome shotgun (WGS) entry which is preliminary data.</text>
</comment>
<keyword evidence="2" id="KW-0732">Signal</keyword>
<dbReference type="InterPro" id="IPR050300">
    <property type="entry name" value="GDXG_lipolytic_enzyme"/>
</dbReference>
<proteinExistence type="predicted"/>
<name>A0AAE2SCR9_9BACT</name>
<evidence type="ECO:0000256" key="2">
    <source>
        <dbReference type="SAM" id="SignalP"/>
    </source>
</evidence>
<dbReference type="AlphaFoldDB" id="A0AAE2SCR9"/>
<reference evidence="4" key="1">
    <citation type="submission" date="2021-01" db="EMBL/GenBank/DDBJ databases">
        <title>Modified the classification status of verrucomicrobia.</title>
        <authorList>
            <person name="Feng X."/>
        </authorList>
    </citation>
    <scope>NUCLEOTIDE SEQUENCE</scope>
    <source>
        <strain evidence="4">5K15</strain>
    </source>
</reference>